<dbReference type="AlphaFoldDB" id="A0AAU8PHU1"/>
<name>A0AAU8PHU1_TREPG</name>
<evidence type="ECO:0000313" key="1">
    <source>
        <dbReference type="EMBL" id="AEZ59526.1"/>
    </source>
</evidence>
<gene>
    <name evidence="1" type="ordered locus">TPEGAU_0264a</name>
</gene>
<dbReference type="EMBL" id="CP002376">
    <property type="protein sequence ID" value="AEZ59526.1"/>
    <property type="molecule type" value="Genomic_DNA"/>
</dbReference>
<reference evidence="2" key="1">
    <citation type="journal article" date="2012" name="PLoS Negl. Trop. Dis.">
        <title>Whole genome sequences of three Treponema pallidum ssp. pertenue strains: yaws and syphilis treponemes differ in less than 0.2% of the genome sequence.</title>
        <authorList>
            <person name="Cejkova D."/>
            <person name="Zobanikova M."/>
            <person name="Chen L."/>
            <person name="Pospisilova P."/>
            <person name="Strouhal M."/>
            <person name="Qin X."/>
            <person name="Mikalova L."/>
            <person name="Norris S.J."/>
            <person name="Muzny D.M."/>
            <person name="Gibbs R.A."/>
            <person name="Fulton L.L."/>
            <person name="Sodergren E."/>
            <person name="Weinstock G.M."/>
            <person name="Smajs D."/>
        </authorList>
    </citation>
    <scope>NUCLEOTIDE SEQUENCE [LARGE SCALE GENOMIC DNA]</scope>
    <source>
        <strain evidence="2">Gauthier</strain>
    </source>
</reference>
<accession>A0AAU8PHU1</accession>
<evidence type="ECO:0000313" key="2">
    <source>
        <dbReference type="Proteomes" id="UP000008192"/>
    </source>
</evidence>
<organism evidence="1 2">
    <name type="scientific">Treponema pallidum subsp. pertenue (strain Gauthier)</name>
    <dbReference type="NCBI Taxonomy" id="491080"/>
    <lineage>
        <taxon>Bacteria</taxon>
        <taxon>Pseudomonadati</taxon>
        <taxon>Spirochaetota</taxon>
        <taxon>Spirochaetia</taxon>
        <taxon>Spirochaetales</taxon>
        <taxon>Treponemataceae</taxon>
        <taxon>Treponema</taxon>
    </lineage>
</organism>
<dbReference type="KEGG" id="tpg:TPEGAU_0264a"/>
<proteinExistence type="predicted"/>
<sequence>MHAYVKKHARLAVRYPSRITDHWISPSCGDGGNRTPVLKSECCAPTGLAVRTAFVGLC</sequence>
<protein>
    <submittedName>
        <fullName evidence="1">Uncharacterized protein</fullName>
    </submittedName>
</protein>
<dbReference type="Proteomes" id="UP000008192">
    <property type="component" value="Chromosome"/>
</dbReference>